<feature type="region of interest" description="Disordered" evidence="1">
    <location>
        <begin position="26"/>
        <end position="48"/>
    </location>
</feature>
<accession>A0A166AYX0</accession>
<evidence type="ECO:0000256" key="1">
    <source>
        <dbReference type="SAM" id="MobiDB-lite"/>
    </source>
</evidence>
<name>A0A166AYX0_9AGAM</name>
<dbReference type="EMBL" id="KV428126">
    <property type="protein sequence ID" value="KZT35832.1"/>
    <property type="molecule type" value="Genomic_DNA"/>
</dbReference>
<protein>
    <submittedName>
        <fullName evidence="2">Uncharacterized protein</fullName>
    </submittedName>
</protein>
<organism evidence="2 3">
    <name type="scientific">Sistotremastrum suecicum HHB10207 ss-3</name>
    <dbReference type="NCBI Taxonomy" id="1314776"/>
    <lineage>
        <taxon>Eukaryota</taxon>
        <taxon>Fungi</taxon>
        <taxon>Dikarya</taxon>
        <taxon>Basidiomycota</taxon>
        <taxon>Agaricomycotina</taxon>
        <taxon>Agaricomycetes</taxon>
        <taxon>Sistotremastrales</taxon>
        <taxon>Sistotremastraceae</taxon>
        <taxon>Sistotremastrum</taxon>
    </lineage>
</organism>
<evidence type="ECO:0000313" key="3">
    <source>
        <dbReference type="Proteomes" id="UP000076798"/>
    </source>
</evidence>
<dbReference type="Proteomes" id="UP000076798">
    <property type="component" value="Unassembled WGS sequence"/>
</dbReference>
<reference evidence="2 3" key="1">
    <citation type="journal article" date="2016" name="Mol. Biol. Evol.">
        <title>Comparative Genomics of Early-Diverging Mushroom-Forming Fungi Provides Insights into the Origins of Lignocellulose Decay Capabilities.</title>
        <authorList>
            <person name="Nagy L.G."/>
            <person name="Riley R."/>
            <person name="Tritt A."/>
            <person name="Adam C."/>
            <person name="Daum C."/>
            <person name="Floudas D."/>
            <person name="Sun H."/>
            <person name="Yadav J.S."/>
            <person name="Pangilinan J."/>
            <person name="Larsson K.H."/>
            <person name="Matsuura K."/>
            <person name="Barry K."/>
            <person name="Labutti K."/>
            <person name="Kuo R."/>
            <person name="Ohm R.A."/>
            <person name="Bhattacharya S.S."/>
            <person name="Shirouzu T."/>
            <person name="Yoshinaga Y."/>
            <person name="Martin F.M."/>
            <person name="Grigoriev I.V."/>
            <person name="Hibbett D.S."/>
        </authorList>
    </citation>
    <scope>NUCLEOTIDE SEQUENCE [LARGE SCALE GENOMIC DNA]</scope>
    <source>
        <strain evidence="2 3">HHB10207 ss-3</strain>
    </source>
</reference>
<gene>
    <name evidence="2" type="ORF">SISSUDRAFT_124922</name>
</gene>
<dbReference type="AlphaFoldDB" id="A0A166AYX0"/>
<keyword evidence="3" id="KW-1185">Reference proteome</keyword>
<evidence type="ECO:0000313" key="2">
    <source>
        <dbReference type="EMBL" id="KZT35832.1"/>
    </source>
</evidence>
<feature type="compositionally biased region" description="Polar residues" evidence="1">
    <location>
        <begin position="28"/>
        <end position="37"/>
    </location>
</feature>
<proteinExistence type="predicted"/>
<sequence length="203" mass="22594">MRNFCTERKVSVENRTKAIGHQIEFGPTTRTTSSSLHTVGGMAPPPPRFGQKVPLLTNDSEDRNSALPRVYVSVCDRFPTDSGDIQSGVRPSLFIQGDSSKKIDLYSRFPRFFPPCERNHNFDSRCLSHSFSTDSRPQASGFSRRQLEAQNSVCFRTPNFVFTLPLRAGQIIRHGSHGAIADATESLGYQVLYSLGYQVSSTT</sequence>